<dbReference type="InterPro" id="IPR051136">
    <property type="entry name" value="Intracellular_Lectin-GPT"/>
</dbReference>
<keyword evidence="3" id="KW-1185">Reference proteome</keyword>
<proteinExistence type="predicted"/>
<accession>A0A7S7NQM6</accession>
<dbReference type="RefSeq" id="WP_194449671.1">
    <property type="nucleotide sequence ID" value="NZ_CP063849.1"/>
</dbReference>
<dbReference type="PANTHER" id="PTHR12223">
    <property type="entry name" value="VESICULAR MANNOSE-BINDING LECTIN"/>
    <property type="match status" value="1"/>
</dbReference>
<dbReference type="PANTHER" id="PTHR12223:SF19">
    <property type="entry name" value="LEGUME LECTIN DOMAIN-CONTAINING PROTEIN"/>
    <property type="match status" value="1"/>
</dbReference>
<name>A0A7S7NQM6_PALFE</name>
<dbReference type="InterPro" id="IPR056573">
    <property type="entry name" value="Lectin_L-type_dom"/>
</dbReference>
<dbReference type="InterPro" id="IPR013320">
    <property type="entry name" value="ConA-like_dom_sf"/>
</dbReference>
<dbReference type="Pfam" id="PF00139">
    <property type="entry name" value="Lectin_legB"/>
    <property type="match status" value="1"/>
</dbReference>
<evidence type="ECO:0000313" key="3">
    <source>
        <dbReference type="Proteomes" id="UP000593892"/>
    </source>
</evidence>
<dbReference type="CDD" id="cd01951">
    <property type="entry name" value="lectin_L-type"/>
    <property type="match status" value="1"/>
</dbReference>
<dbReference type="InterPro" id="IPR001220">
    <property type="entry name" value="Legume_lectin_dom"/>
</dbReference>
<reference evidence="2 3" key="1">
    <citation type="submission" date="2020-10" db="EMBL/GenBank/DDBJ databases">
        <title>Complete genome sequence of Paludibaculum fermentans P105T, a facultatively anaerobic acidobacterium capable of dissimilatory Fe(III) reduction.</title>
        <authorList>
            <person name="Dedysh S.N."/>
            <person name="Beletsky A.V."/>
            <person name="Kulichevskaya I.S."/>
            <person name="Mardanov A.V."/>
            <person name="Ravin N.V."/>
        </authorList>
    </citation>
    <scope>NUCLEOTIDE SEQUENCE [LARGE SCALE GENOMIC DNA]</scope>
    <source>
        <strain evidence="2 3">P105</strain>
    </source>
</reference>
<dbReference type="AlphaFoldDB" id="A0A7S7NQM6"/>
<dbReference type="KEGG" id="pfer:IRI77_35615"/>
<dbReference type="Gene3D" id="2.60.120.200">
    <property type="match status" value="1"/>
</dbReference>
<evidence type="ECO:0000259" key="1">
    <source>
        <dbReference type="Pfam" id="PF00139"/>
    </source>
</evidence>
<dbReference type="SUPFAM" id="SSF49899">
    <property type="entry name" value="Concanavalin A-like lectins/glucanases"/>
    <property type="match status" value="1"/>
</dbReference>
<sequence>MDRFPSRCVAAVLAAAAAMVMVRGQEGFKLQLVGDAEVWQNRIRLTPALPQTAGAAWFAERQPIAAGFEMVFQFQLTQQGGLGNGADGFAFVLQNNGPEALAGRGSARGFALGDGRQDRSQPGIPHSIAVFFDTHRNRDGLDPSDNYIAVCTNGQVGKMRWPPNRLGTGTRLKIRLKDGRPHLARIRYKPPMLLVYLDDGEPELRVPVDLSTVVDAQGRAFIGFTASTGEGWENHDILGWKFKPDEPQVSSEITVVNSEITFSPTTCLSGRNLCTPPEAMVEEHGPGQYHVVLPAHLEWGAGIPNPQKLQAVITNTRGNACWDLDNPSAGCGGPDGVAGPRNDALVSPDQPAGALISKSEKGRVWFTVNGRKGKRFASNQGFYEFDVTLR</sequence>
<dbReference type="Proteomes" id="UP000593892">
    <property type="component" value="Chromosome"/>
</dbReference>
<gene>
    <name evidence="2" type="ORF">IRI77_35615</name>
</gene>
<dbReference type="GO" id="GO:0030246">
    <property type="term" value="F:carbohydrate binding"/>
    <property type="evidence" value="ECO:0007669"/>
    <property type="project" value="InterPro"/>
</dbReference>
<dbReference type="EMBL" id="CP063849">
    <property type="protein sequence ID" value="QOY88008.1"/>
    <property type="molecule type" value="Genomic_DNA"/>
</dbReference>
<protein>
    <recommendedName>
        <fullName evidence="1">Legume lectin domain-containing protein</fullName>
    </recommendedName>
</protein>
<feature type="domain" description="Legume lectin" evidence="1">
    <location>
        <begin position="29"/>
        <end position="252"/>
    </location>
</feature>
<organism evidence="2 3">
    <name type="scientific">Paludibaculum fermentans</name>
    <dbReference type="NCBI Taxonomy" id="1473598"/>
    <lineage>
        <taxon>Bacteria</taxon>
        <taxon>Pseudomonadati</taxon>
        <taxon>Acidobacteriota</taxon>
        <taxon>Terriglobia</taxon>
        <taxon>Bryobacterales</taxon>
        <taxon>Bryobacteraceae</taxon>
        <taxon>Paludibaculum</taxon>
    </lineage>
</organism>
<evidence type="ECO:0000313" key="2">
    <source>
        <dbReference type="EMBL" id="QOY88008.1"/>
    </source>
</evidence>